<dbReference type="Proteomes" id="UP000061569">
    <property type="component" value="Chromosome"/>
</dbReference>
<organism evidence="3 4">
    <name type="scientific">Lysobacter enzymogenes</name>
    <dbReference type="NCBI Taxonomy" id="69"/>
    <lineage>
        <taxon>Bacteria</taxon>
        <taxon>Pseudomonadati</taxon>
        <taxon>Pseudomonadota</taxon>
        <taxon>Gammaproteobacteria</taxon>
        <taxon>Lysobacterales</taxon>
        <taxon>Lysobacteraceae</taxon>
        <taxon>Lysobacter</taxon>
    </lineage>
</organism>
<name>A0A0S2DN18_LYSEN</name>
<gene>
    <name evidence="3" type="ORF">GLE_4641</name>
</gene>
<dbReference type="AlphaFoldDB" id="A0A0S2DN18"/>
<evidence type="ECO:0000313" key="3">
    <source>
        <dbReference type="EMBL" id="ALN59982.1"/>
    </source>
</evidence>
<evidence type="ECO:0000256" key="1">
    <source>
        <dbReference type="SAM" id="Coils"/>
    </source>
</evidence>
<feature type="coiled-coil region" evidence="1">
    <location>
        <begin position="20"/>
        <end position="54"/>
    </location>
</feature>
<reference evidence="3 4" key="1">
    <citation type="submission" date="2015-11" db="EMBL/GenBank/DDBJ databases">
        <title>Genome sequences of Lysobacter enzymogenes strain C3 and Lysobacter antibioticus ATCC 29479.</title>
        <authorList>
            <person name="Kobayashi D.Y."/>
        </authorList>
    </citation>
    <scope>NUCLEOTIDE SEQUENCE [LARGE SCALE GENOMIC DNA]</scope>
    <source>
        <strain evidence="3 4">C3</strain>
    </source>
</reference>
<keyword evidence="1" id="KW-0175">Coiled coil</keyword>
<evidence type="ECO:0008006" key="5">
    <source>
        <dbReference type="Google" id="ProtNLM"/>
    </source>
</evidence>
<dbReference type="PATRIC" id="fig|69.6.peg.4577"/>
<feature type="region of interest" description="Disordered" evidence="2">
    <location>
        <begin position="137"/>
        <end position="159"/>
    </location>
</feature>
<evidence type="ECO:0000256" key="2">
    <source>
        <dbReference type="SAM" id="MobiDB-lite"/>
    </source>
</evidence>
<protein>
    <recommendedName>
        <fullName evidence="5">Flagellar FliJ protein</fullName>
    </recommendedName>
</protein>
<accession>A0A0S2DN18</accession>
<dbReference type="STRING" id="69.GLE_4641"/>
<dbReference type="EMBL" id="CP013140">
    <property type="protein sequence ID" value="ALN59982.1"/>
    <property type="molecule type" value="Genomic_DNA"/>
</dbReference>
<sequence>MNRDRLRQFESIAQLQRVRLDRAQLHAAGLRRELQRAQQACQASLTERDGLQAQWRAALDRGAGLDLAAIAGWRSLAGEAQRRCDENDAAQRQAGDAVDAFARELLRLRTQSERSDADVARERAALARKREEKLGDAALERHNALLHEATSPHAQGAAP</sequence>
<evidence type="ECO:0000313" key="4">
    <source>
        <dbReference type="Proteomes" id="UP000061569"/>
    </source>
</evidence>
<dbReference type="KEGG" id="lez:GLE_4641"/>
<proteinExistence type="predicted"/>